<evidence type="ECO:0000313" key="1">
    <source>
        <dbReference type="EMBL" id="KAK2858620.1"/>
    </source>
</evidence>
<proteinExistence type="predicted"/>
<dbReference type="AlphaFoldDB" id="A0AA88NS71"/>
<accession>A0AA88NS71</accession>
<dbReference type="EMBL" id="JAUPFM010000002">
    <property type="protein sequence ID" value="KAK2858620.1"/>
    <property type="molecule type" value="Genomic_DNA"/>
</dbReference>
<dbReference type="Proteomes" id="UP001187415">
    <property type="component" value="Unassembled WGS sequence"/>
</dbReference>
<protein>
    <submittedName>
        <fullName evidence="1">Uncharacterized protein</fullName>
    </submittedName>
</protein>
<gene>
    <name evidence="1" type="ORF">Q5P01_003240</name>
</gene>
<comment type="caution">
    <text evidence="1">The sequence shown here is derived from an EMBL/GenBank/DDBJ whole genome shotgun (WGS) entry which is preliminary data.</text>
</comment>
<evidence type="ECO:0000313" key="2">
    <source>
        <dbReference type="Proteomes" id="UP001187415"/>
    </source>
</evidence>
<sequence length="130" mass="14871">MLTVRKAKLDLVLLNHEAVIERLLGPAWARIRFTEFDVSYESADALIEGVLTDLVEQEGNVHLIMAAMTSPELCDVRHIVKCFTWHLLMPRPRRLRFVRSGKCCLGQDWPWALAVRAFTAGLWIYTGPTH</sequence>
<keyword evidence="2" id="KW-1185">Reference proteome</keyword>
<name>A0AA88NS71_CHASR</name>
<reference evidence="1" key="1">
    <citation type="submission" date="2023-07" db="EMBL/GenBank/DDBJ databases">
        <title>Chromosome-level Genome Assembly of Striped Snakehead (Channa striata).</title>
        <authorList>
            <person name="Liu H."/>
        </authorList>
    </citation>
    <scope>NUCLEOTIDE SEQUENCE</scope>
    <source>
        <strain evidence="1">Gz</strain>
        <tissue evidence="1">Muscle</tissue>
    </source>
</reference>
<organism evidence="1 2">
    <name type="scientific">Channa striata</name>
    <name type="common">Snakehead murrel</name>
    <name type="synonym">Ophicephalus striatus</name>
    <dbReference type="NCBI Taxonomy" id="64152"/>
    <lineage>
        <taxon>Eukaryota</taxon>
        <taxon>Metazoa</taxon>
        <taxon>Chordata</taxon>
        <taxon>Craniata</taxon>
        <taxon>Vertebrata</taxon>
        <taxon>Euteleostomi</taxon>
        <taxon>Actinopterygii</taxon>
        <taxon>Neopterygii</taxon>
        <taxon>Teleostei</taxon>
        <taxon>Neoteleostei</taxon>
        <taxon>Acanthomorphata</taxon>
        <taxon>Anabantaria</taxon>
        <taxon>Anabantiformes</taxon>
        <taxon>Channoidei</taxon>
        <taxon>Channidae</taxon>
        <taxon>Channa</taxon>
    </lineage>
</organism>